<dbReference type="InterPro" id="IPR013094">
    <property type="entry name" value="AB_hydrolase_3"/>
</dbReference>
<comment type="caution">
    <text evidence="6">The sequence shown here is derived from an EMBL/GenBank/DDBJ whole genome shotgun (WGS) entry which is preliminary data.</text>
</comment>
<dbReference type="InterPro" id="IPR029058">
    <property type="entry name" value="AB_hydrolase_fold"/>
</dbReference>
<dbReference type="PROSITE" id="PS01173">
    <property type="entry name" value="LIPASE_GDXG_HIS"/>
    <property type="match status" value="1"/>
</dbReference>
<keyword evidence="2" id="KW-0378">Hydrolase</keyword>
<keyword evidence="4" id="KW-0812">Transmembrane</keyword>
<dbReference type="OrthoDB" id="437855at2759"/>
<dbReference type="Pfam" id="PF07859">
    <property type="entry name" value="Abhydrolase_3"/>
    <property type="match status" value="1"/>
</dbReference>
<dbReference type="Proteomes" id="UP000649617">
    <property type="component" value="Unassembled WGS sequence"/>
</dbReference>
<protein>
    <submittedName>
        <fullName evidence="6">Est protein</fullName>
    </submittedName>
</protein>
<feature type="domain" description="Alpha/beta hydrolase fold-3" evidence="5">
    <location>
        <begin position="97"/>
        <end position="339"/>
    </location>
</feature>
<evidence type="ECO:0000256" key="2">
    <source>
        <dbReference type="ARBA" id="ARBA00022801"/>
    </source>
</evidence>
<comment type="similarity">
    <text evidence="1">Belongs to the 'GDXG' lipolytic enzyme family.</text>
</comment>
<dbReference type="InterPro" id="IPR050300">
    <property type="entry name" value="GDXG_lipolytic_enzyme"/>
</dbReference>
<name>A0A812KIS7_SYMPI</name>
<organism evidence="6 7">
    <name type="scientific">Symbiodinium pilosum</name>
    <name type="common">Dinoflagellate</name>
    <dbReference type="NCBI Taxonomy" id="2952"/>
    <lineage>
        <taxon>Eukaryota</taxon>
        <taxon>Sar</taxon>
        <taxon>Alveolata</taxon>
        <taxon>Dinophyceae</taxon>
        <taxon>Suessiales</taxon>
        <taxon>Symbiodiniaceae</taxon>
        <taxon>Symbiodinium</taxon>
    </lineage>
</organism>
<dbReference type="SUPFAM" id="SSF53474">
    <property type="entry name" value="alpha/beta-Hydrolases"/>
    <property type="match status" value="1"/>
</dbReference>
<feature type="transmembrane region" description="Helical" evidence="4">
    <location>
        <begin position="425"/>
        <end position="447"/>
    </location>
</feature>
<dbReference type="EMBL" id="CAJNIZ010004224">
    <property type="protein sequence ID" value="CAE7230267.1"/>
    <property type="molecule type" value="Genomic_DNA"/>
</dbReference>
<keyword evidence="7" id="KW-1185">Reference proteome</keyword>
<evidence type="ECO:0000313" key="6">
    <source>
        <dbReference type="EMBL" id="CAE7230267.1"/>
    </source>
</evidence>
<dbReference type="Gene3D" id="3.40.50.1820">
    <property type="entry name" value="alpha/beta hydrolase"/>
    <property type="match status" value="1"/>
</dbReference>
<keyword evidence="4" id="KW-1133">Transmembrane helix</keyword>
<accession>A0A812KIS7</accession>
<dbReference type="InterPro" id="IPR002168">
    <property type="entry name" value="Lipase_GDXG_HIS_AS"/>
</dbReference>
<feature type="region of interest" description="Disordered" evidence="3">
    <location>
        <begin position="396"/>
        <end position="415"/>
    </location>
</feature>
<proteinExistence type="inferred from homology"/>
<dbReference type="PANTHER" id="PTHR48081">
    <property type="entry name" value="AB HYDROLASE SUPERFAMILY PROTEIN C4A8.06C"/>
    <property type="match status" value="1"/>
</dbReference>
<evidence type="ECO:0000256" key="4">
    <source>
        <dbReference type="SAM" id="Phobius"/>
    </source>
</evidence>
<dbReference type="GO" id="GO:0016787">
    <property type="term" value="F:hydrolase activity"/>
    <property type="evidence" value="ECO:0007669"/>
    <property type="project" value="UniProtKB-KW"/>
</dbReference>
<keyword evidence="4" id="KW-0472">Membrane</keyword>
<evidence type="ECO:0000259" key="5">
    <source>
        <dbReference type="Pfam" id="PF07859"/>
    </source>
</evidence>
<dbReference type="AlphaFoldDB" id="A0A812KIS7"/>
<evidence type="ECO:0000256" key="1">
    <source>
        <dbReference type="ARBA" id="ARBA00010515"/>
    </source>
</evidence>
<evidence type="ECO:0000256" key="3">
    <source>
        <dbReference type="SAM" id="MobiDB-lite"/>
    </source>
</evidence>
<evidence type="ECO:0000313" key="7">
    <source>
        <dbReference type="Proteomes" id="UP000649617"/>
    </source>
</evidence>
<reference evidence="6" key="1">
    <citation type="submission" date="2021-02" db="EMBL/GenBank/DDBJ databases">
        <authorList>
            <person name="Dougan E. K."/>
            <person name="Rhodes N."/>
            <person name="Thang M."/>
            <person name="Chan C."/>
        </authorList>
    </citation>
    <scope>NUCLEOTIDE SEQUENCE</scope>
</reference>
<sequence length="475" mass="51647">MLTGRYFLSALHGLRDLFSFSWRASPDSSVEFCRAQLLENHGCCLDETCDPSVVQQRIRRPGTSWQCIAAEGCVSEPGVRGDDLLSIPAGAACDCRILFLHGGSWYFGSPNSTGYHVLASKLAARTGCVVMVPDFALLPVGNFNSMLQASVEALQWLATHVLEKCKAEPPVRLYVGGDSSGATTALSLVFRLGQQPDLIPKGSQLVAGFMWSPWTNLMCDTPDYVTNAYSTIFNANSSAGKSSDYRGDILFKSPPAMNMAEFRNVALQYVGGQRDLLVDPVASPFHAGASILAMVPPLYFLVGSEETLLGDSVILAQKAAAYGASIVVDVYDNMWHDFPMYSEGCGSGSKLWLGNKAWENTAEFIQLAQGAQGSNGWPLLRYVYDESPKGRDAWFAPRPPLRLPRGSQTPEPVSGTSSSLSLSSFLWGLGAGAALASCTYAGMNFVINRQQQLQQSQRAVPLRVEMTFRHDYNQQ</sequence>
<dbReference type="PANTHER" id="PTHR48081:SF8">
    <property type="entry name" value="ALPHA_BETA HYDROLASE FOLD-3 DOMAIN-CONTAINING PROTEIN-RELATED"/>
    <property type="match status" value="1"/>
</dbReference>
<gene>
    <name evidence="6" type="primary">est</name>
    <name evidence="6" type="ORF">SPIL2461_LOCUS3460</name>
</gene>